<keyword evidence="3" id="KW-1185">Reference proteome</keyword>
<dbReference type="KEGG" id="vg:16607517"/>
<dbReference type="Proteomes" id="UP000204584">
    <property type="component" value="Segment"/>
</dbReference>
<dbReference type="GeneID" id="16607517"/>
<reference evidence="2 3" key="1">
    <citation type="journal article" date="2013" name="Science">
        <title>Pandoraviruses: amoeba viruses with genomes up to 2.5 Mb reaching that of parasitic eukaryotes.</title>
        <authorList>
            <person name="Philippe N."/>
            <person name="Legendre M."/>
            <person name="Doutre G."/>
            <person name="Coute Y."/>
            <person name="Poirot O."/>
            <person name="Lescot M."/>
            <person name="Arslan D."/>
            <person name="Seltzer V."/>
            <person name="Bertaux L."/>
            <person name="Bruley C."/>
            <person name="Garin J."/>
            <person name="Claverie J.M."/>
            <person name="Abergel C."/>
        </authorList>
    </citation>
    <scope>NUCLEOTIDE SEQUENCE [LARGE SCALE GENOMIC DNA]</scope>
</reference>
<accession>S4W5S0</accession>
<organism evidence="2 3">
    <name type="scientific">Pandoravirus salinus</name>
    <dbReference type="NCBI Taxonomy" id="1349410"/>
    <lineage>
        <taxon>Viruses</taxon>
        <taxon>Pandoravirus</taxon>
    </lineage>
</organism>
<protein>
    <submittedName>
        <fullName evidence="2">Uncharacterized protein</fullName>
    </submittedName>
</protein>
<sequence length="363" mass="39230">MFASGVASRLRSAPQHQKPDDDQIILSARSADDIVCALTRDDPQAVLAVFDADIVHPNARIPVAVVCQAPCAATNVLFDGREGIQHAVDYGPLANRNPTAGITPLEIAILLGSLRSARALIPLSDLGPSDVLQYVAHALYMIGHDLVEDDSDVEAIDGDDGHREDYDGRPYPALRMVRLLLPLVDTVGPVAMKQYIIALQINPFTVLRQAVVDTARKFTYCLGEALSGRDAPPLPGRLQRAVAKSAGTHHMSVDAVAECADSIVRWTDETGWRRVLDALLAERPEWLSLPAGDFSQRGWRLEHRPATTVVPTGTELAEARAATKRARDTIKAAHSASRVASVVAEDELLATIAREYADVVGRP</sequence>
<feature type="region of interest" description="Disordered" evidence="1">
    <location>
        <begin position="1"/>
        <end position="22"/>
    </location>
</feature>
<dbReference type="EMBL" id="KC977571">
    <property type="protein sequence ID" value="AGO85730.1"/>
    <property type="molecule type" value="Genomic_DNA"/>
</dbReference>
<evidence type="ECO:0000256" key="1">
    <source>
        <dbReference type="SAM" id="MobiDB-lite"/>
    </source>
</evidence>
<proteinExistence type="predicted"/>
<evidence type="ECO:0000313" key="3">
    <source>
        <dbReference type="Proteomes" id="UP000204584"/>
    </source>
</evidence>
<gene>
    <name evidence="2" type="ORF">psal_cds_1340</name>
</gene>
<evidence type="ECO:0000313" key="2">
    <source>
        <dbReference type="EMBL" id="AGO85730.1"/>
    </source>
</evidence>
<name>S4W5S0_9VIRU</name>
<dbReference type="RefSeq" id="YP_008438809.1">
    <property type="nucleotide sequence ID" value="NC_022098.1"/>
</dbReference>